<dbReference type="GO" id="GO:0005737">
    <property type="term" value="C:cytoplasm"/>
    <property type="evidence" value="ECO:0007669"/>
    <property type="project" value="TreeGrafter"/>
</dbReference>
<evidence type="ECO:0000256" key="1">
    <source>
        <dbReference type="ARBA" id="ARBA00005234"/>
    </source>
</evidence>
<evidence type="ECO:0000256" key="6">
    <source>
        <dbReference type="SAM" id="MobiDB-lite"/>
    </source>
</evidence>
<keyword evidence="5" id="KW-0378">Hydrolase</keyword>
<feature type="compositionally biased region" description="Polar residues" evidence="6">
    <location>
        <begin position="641"/>
        <end position="651"/>
    </location>
</feature>
<evidence type="ECO:0000259" key="7">
    <source>
        <dbReference type="PROSITE" id="PS50600"/>
    </source>
</evidence>
<dbReference type="PANTHER" id="PTHR46896">
    <property type="entry name" value="SENTRIN-SPECIFIC PROTEASE"/>
    <property type="match status" value="1"/>
</dbReference>
<dbReference type="PROSITE" id="PS50600">
    <property type="entry name" value="ULP_PROTEASE"/>
    <property type="match status" value="1"/>
</dbReference>
<gene>
    <name evidence="8" type="primary">Senp6-001</name>
</gene>
<dbReference type="InterPro" id="IPR003653">
    <property type="entry name" value="Peptidase_C48_C"/>
</dbReference>
<keyword evidence="3 8" id="KW-0645">Protease</keyword>
<evidence type="ECO:0000256" key="4">
    <source>
        <dbReference type="ARBA" id="ARBA00022786"/>
    </source>
</evidence>
<evidence type="ECO:0000256" key="2">
    <source>
        <dbReference type="ARBA" id="ARBA00022553"/>
    </source>
</evidence>
<dbReference type="SUPFAM" id="SSF54001">
    <property type="entry name" value="Cysteine proteinases"/>
    <property type="match status" value="1"/>
</dbReference>
<evidence type="ECO:0000256" key="3">
    <source>
        <dbReference type="ARBA" id="ARBA00022670"/>
    </source>
</evidence>
<dbReference type="Pfam" id="PF02902">
    <property type="entry name" value="Peptidase_C48"/>
    <property type="match status" value="2"/>
</dbReference>
<dbReference type="Gene3D" id="1.10.418.20">
    <property type="match status" value="1"/>
</dbReference>
<dbReference type="GO" id="GO:0070139">
    <property type="term" value="F:SUMO-specific endopeptidase activity"/>
    <property type="evidence" value="ECO:0007669"/>
    <property type="project" value="TreeGrafter"/>
</dbReference>
<keyword evidence="2" id="KW-0597">Phosphoprotein</keyword>
<dbReference type="AlphaFoldDB" id="A0A6F9DS72"/>
<dbReference type="Gene3D" id="3.40.395.10">
    <property type="entry name" value="Adenoviral Proteinase, Chain A"/>
    <property type="match status" value="1"/>
</dbReference>
<feature type="domain" description="Ubiquitin-like protease family profile" evidence="7">
    <location>
        <begin position="485"/>
        <end position="895"/>
    </location>
</feature>
<reference evidence="8" key="1">
    <citation type="submission" date="2020-04" db="EMBL/GenBank/DDBJ databases">
        <authorList>
            <person name="Neveu A P."/>
        </authorList>
    </citation>
    <scope>NUCLEOTIDE SEQUENCE</scope>
    <source>
        <tissue evidence="8">Whole embryo</tissue>
    </source>
</reference>
<dbReference type="FunFam" id="1.10.418.20:FF:000004">
    <property type="entry name" value="sentrin-specific protease 7 isoform X1"/>
    <property type="match status" value="1"/>
</dbReference>
<organism evidence="8">
    <name type="scientific">Phallusia mammillata</name>
    <dbReference type="NCBI Taxonomy" id="59560"/>
    <lineage>
        <taxon>Eukaryota</taxon>
        <taxon>Metazoa</taxon>
        <taxon>Chordata</taxon>
        <taxon>Tunicata</taxon>
        <taxon>Ascidiacea</taxon>
        <taxon>Phlebobranchia</taxon>
        <taxon>Ascidiidae</taxon>
        <taxon>Phallusia</taxon>
    </lineage>
</organism>
<dbReference type="PANTHER" id="PTHR46896:SF3">
    <property type="entry name" value="FI06413P-RELATED"/>
    <property type="match status" value="1"/>
</dbReference>
<feature type="compositionally biased region" description="Polar residues" evidence="6">
    <location>
        <begin position="661"/>
        <end position="671"/>
    </location>
</feature>
<dbReference type="GO" id="GO:0016926">
    <property type="term" value="P:protein desumoylation"/>
    <property type="evidence" value="ECO:0007669"/>
    <property type="project" value="TreeGrafter"/>
</dbReference>
<dbReference type="InterPro" id="IPR051947">
    <property type="entry name" value="Sentrin-specific_protease"/>
</dbReference>
<feature type="region of interest" description="Disordered" evidence="6">
    <location>
        <begin position="631"/>
        <end position="671"/>
    </location>
</feature>
<dbReference type="GO" id="GO:0006508">
    <property type="term" value="P:proteolysis"/>
    <property type="evidence" value="ECO:0007669"/>
    <property type="project" value="UniProtKB-KW"/>
</dbReference>
<name>A0A6F9DS72_9ASCI</name>
<accession>A0A6F9DS72</accession>
<comment type="similarity">
    <text evidence="1">Belongs to the peptidase C48 family.</text>
</comment>
<protein>
    <submittedName>
        <fullName evidence="8">Sentrin-specific protease 6-like</fullName>
    </submittedName>
</protein>
<feature type="region of interest" description="Disordered" evidence="6">
    <location>
        <begin position="52"/>
        <end position="77"/>
    </location>
</feature>
<evidence type="ECO:0000313" key="8">
    <source>
        <dbReference type="EMBL" id="CAB3265969.1"/>
    </source>
</evidence>
<proteinExistence type="evidence at transcript level"/>
<feature type="region of interest" description="Disordered" evidence="6">
    <location>
        <begin position="395"/>
        <end position="416"/>
    </location>
</feature>
<evidence type="ECO:0000256" key="5">
    <source>
        <dbReference type="ARBA" id="ARBA00022801"/>
    </source>
</evidence>
<dbReference type="InterPro" id="IPR038765">
    <property type="entry name" value="Papain-like_cys_pep_sf"/>
</dbReference>
<dbReference type="EMBL" id="LR790107">
    <property type="protein sequence ID" value="CAB3265969.1"/>
    <property type="molecule type" value="mRNA"/>
</dbReference>
<sequence>MVQPTTDSTQNIPQLVSEKRMLCSNCGATLKEPLKYKCCSKSSIRPIQVTSLQKPTTQPRARLGGYSSPAKVKPRQNRRMNASTFYGERNGASEFHSFLASKRRNETIKVKKSCQLVPQDNNCKSEFITISDSSDEAEVETDAGKESAKKQKIAELQPCEDKTTSETTCNNSPKQPESIFLQQVHTNGDDSPIPCKRRKESLNENEAVQSTTETTSHIQATCQKTLPAWKTATLCVLLKSVRIGQFHHKEPVQCRWSGKDISMTMQSCIVQIPWYAISKVELSVEDPQACIFFTIDNDYVPSLRSQLGMVPGKIPYFDPGGTDDQIFIIFYICSQWHSIQGDLIPQKLDFLRRKLQKPQSFVAKLTRTESNNRQCRIANAELVQHFGKTNISKELTPHQSPDQNHNGKSMVVSSPVGSSQVAEHKTQILHVGMSPEQKLIRFTRSRSNRLPQAVAVNDCIDVHPVFQGQRKQLAIYPPPPAKGGITITNEDQFCLNEGEFLNDVIIDFYLKYIMEEILSTSDRDRSHIFSCFFYKRLTQNPAGKAKANEDKNLNPSERRHRRVQKWTRNVDLFEKDFVFIPINEASHWFLAVICFPGQKVGYFVDSVTGTQVAENRLPQLVLQPVSKQSRQSPHCVKKTLEPQTESETIEVSSVAAPGTPSAASKSPNPCDDQTLNKPTKELAVNVVRLNINIASSGLVKIANEYGDDKEISSTEAVKTDNCNIPENNEKAIDVCPDTDQKETNISCTVNNCAKGSSPIFTDTVNGSPEKTVAKEPCLNQEKSEAPALATVTNSEESSSPSTYNFKFSDFEENVDKIQYREPCILIFDSLRGPSRSKTATIIREYLNLEWKTRKETTCGIRLFDKNSMKMSSPQVPQQDNYSDCGIFLLQYVEKVFQKPISNYALPIRNLLDWFDPDECKEKRKAINDIIEKLHEKQKQEKET</sequence>
<keyword evidence="4" id="KW-0833">Ubl conjugation pathway</keyword>
<dbReference type="GO" id="GO:0005634">
    <property type="term" value="C:nucleus"/>
    <property type="evidence" value="ECO:0007669"/>
    <property type="project" value="TreeGrafter"/>
</dbReference>